<evidence type="ECO:0000313" key="2">
    <source>
        <dbReference type="Proteomes" id="UP000886520"/>
    </source>
</evidence>
<reference evidence="1" key="1">
    <citation type="submission" date="2021-01" db="EMBL/GenBank/DDBJ databases">
        <title>Adiantum capillus-veneris genome.</title>
        <authorList>
            <person name="Fang Y."/>
            <person name="Liao Q."/>
        </authorList>
    </citation>
    <scope>NUCLEOTIDE SEQUENCE</scope>
    <source>
        <strain evidence="1">H3</strain>
        <tissue evidence="1">Leaf</tissue>
    </source>
</reference>
<protein>
    <submittedName>
        <fullName evidence="1">Uncharacterized protein</fullName>
    </submittedName>
</protein>
<name>A0A9D4U6E8_ADICA</name>
<keyword evidence="2" id="KW-1185">Reference proteome</keyword>
<dbReference type="AlphaFoldDB" id="A0A9D4U6E8"/>
<dbReference type="Proteomes" id="UP000886520">
    <property type="component" value="Chromosome 22"/>
</dbReference>
<evidence type="ECO:0000313" key="1">
    <source>
        <dbReference type="EMBL" id="KAI5062338.1"/>
    </source>
</evidence>
<organism evidence="1 2">
    <name type="scientific">Adiantum capillus-veneris</name>
    <name type="common">Maidenhair fern</name>
    <dbReference type="NCBI Taxonomy" id="13818"/>
    <lineage>
        <taxon>Eukaryota</taxon>
        <taxon>Viridiplantae</taxon>
        <taxon>Streptophyta</taxon>
        <taxon>Embryophyta</taxon>
        <taxon>Tracheophyta</taxon>
        <taxon>Polypodiopsida</taxon>
        <taxon>Polypodiidae</taxon>
        <taxon>Polypodiales</taxon>
        <taxon>Pteridineae</taxon>
        <taxon>Pteridaceae</taxon>
        <taxon>Vittarioideae</taxon>
        <taxon>Adiantum</taxon>
    </lineage>
</organism>
<comment type="caution">
    <text evidence="1">The sequence shown here is derived from an EMBL/GenBank/DDBJ whole genome shotgun (WGS) entry which is preliminary data.</text>
</comment>
<proteinExistence type="predicted"/>
<accession>A0A9D4U6E8</accession>
<sequence length="78" mass="8383">MAVAPHIYSSVASTSCSSIAGDGGHDKASAAVVPPWLILCTDPHTHPSLRRRGGNTTRKDPFELHLTLLIWSKSSTHH</sequence>
<gene>
    <name evidence="1" type="ORF">GOP47_0022877</name>
</gene>
<dbReference type="EMBL" id="JABFUD020000022">
    <property type="protein sequence ID" value="KAI5062338.1"/>
    <property type="molecule type" value="Genomic_DNA"/>
</dbReference>